<evidence type="ECO:0000313" key="3">
    <source>
        <dbReference type="EMBL" id="ODA35670.1"/>
    </source>
</evidence>
<sequence length="449" mass="50125">MPKSLTIKKISAVEYDCLGRLANAAMVPLEFGDQQGALVLSALDDNNQDDCNWIWFNSKLGKFAVDQPELLFRVLSLLPVALPKSLFIRDEVTSESDSNAILNAQFELKNALKYLVQGCGHFFEHLCPIRPFDTQCQLLQLNVIRGDKDATFNLKLPFETLHRWLEIFTPLPRPYRGSLVLSVPMVLGTVSLPYTTMRNLSSGDVLIPDMPMFDTEGNGLLTIGKRQWSLACRQQSHTVQYQLLHYQNVTEGNVMSDIDENDNSLPGMPEDQNLPSEQPEMSDEDYADLYGPQAGQTEDDEMVAAPPTDTFSMDSPMMADESMADEHIMDSPLMDDGQPAYGEMPEELQQENQVAEPPPLNNYADNIPPSPNLEESGLGSIMLELTIRHGHINVPIDNLSQMVPGDILVSDDANPGLAQLFYKERQIAQGELVEINNRLGLKITHVDFD</sequence>
<evidence type="ECO:0000256" key="1">
    <source>
        <dbReference type="SAM" id="MobiDB-lite"/>
    </source>
</evidence>
<evidence type="ECO:0000313" key="4">
    <source>
        <dbReference type="Proteomes" id="UP000094936"/>
    </source>
</evidence>
<proteinExistence type="predicted"/>
<name>A0A1C3ER13_9GAMM</name>
<dbReference type="OrthoDB" id="6516509at2"/>
<dbReference type="SUPFAM" id="SSF101801">
    <property type="entry name" value="Surface presentation of antigens (SPOA)"/>
    <property type="match status" value="1"/>
</dbReference>
<dbReference type="InterPro" id="IPR001543">
    <property type="entry name" value="FliN-like_C"/>
</dbReference>
<reference evidence="3 4" key="1">
    <citation type="submission" date="2016-05" db="EMBL/GenBank/DDBJ databases">
        <title>Genomic Taxonomy of the Vibrionaceae.</title>
        <authorList>
            <person name="Gomez-Gil B."/>
            <person name="Enciso-Ibarra J."/>
        </authorList>
    </citation>
    <scope>NUCLEOTIDE SEQUENCE [LARGE SCALE GENOMIC DNA]</scope>
    <source>
        <strain evidence="3 4">CAIM 1920</strain>
    </source>
</reference>
<organism evidence="3 4">
    <name type="scientific">Veronia pacifica</name>
    <dbReference type="NCBI Taxonomy" id="1080227"/>
    <lineage>
        <taxon>Bacteria</taxon>
        <taxon>Pseudomonadati</taxon>
        <taxon>Pseudomonadota</taxon>
        <taxon>Gammaproteobacteria</taxon>
        <taxon>Vibrionales</taxon>
        <taxon>Vibrionaceae</taxon>
        <taxon>Veronia</taxon>
    </lineage>
</organism>
<dbReference type="AlphaFoldDB" id="A0A1C3ER13"/>
<feature type="domain" description="Flagellar motor switch protein FliN-like C-terminal" evidence="2">
    <location>
        <begin position="379"/>
        <end position="446"/>
    </location>
</feature>
<dbReference type="Gene3D" id="2.30.330.10">
    <property type="entry name" value="SpoA-like"/>
    <property type="match status" value="1"/>
</dbReference>
<gene>
    <name evidence="3" type="ORF">A8L45_03385</name>
</gene>
<keyword evidence="4" id="KW-1185">Reference proteome</keyword>
<evidence type="ECO:0000259" key="2">
    <source>
        <dbReference type="Pfam" id="PF01052"/>
    </source>
</evidence>
<dbReference type="STRING" id="1080227.A8L45_03385"/>
<dbReference type="RefSeq" id="WP_068899212.1">
    <property type="nucleotide sequence ID" value="NZ_JBHUIF010000020.1"/>
</dbReference>
<dbReference type="Pfam" id="PF01052">
    <property type="entry name" value="FliMN_C"/>
    <property type="match status" value="1"/>
</dbReference>
<accession>A0A1C3ER13</accession>
<dbReference type="EMBL" id="LYBM01000003">
    <property type="protein sequence ID" value="ODA35670.1"/>
    <property type="molecule type" value="Genomic_DNA"/>
</dbReference>
<feature type="region of interest" description="Disordered" evidence="1">
    <location>
        <begin position="255"/>
        <end position="301"/>
    </location>
</feature>
<protein>
    <recommendedName>
        <fullName evidence="2">Flagellar motor switch protein FliN-like C-terminal domain-containing protein</fullName>
    </recommendedName>
</protein>
<dbReference type="InterPro" id="IPR036429">
    <property type="entry name" value="SpoA-like_sf"/>
</dbReference>
<comment type="caution">
    <text evidence="3">The sequence shown here is derived from an EMBL/GenBank/DDBJ whole genome shotgun (WGS) entry which is preliminary data.</text>
</comment>
<dbReference type="Proteomes" id="UP000094936">
    <property type="component" value="Unassembled WGS sequence"/>
</dbReference>